<dbReference type="InterPro" id="IPR037024">
    <property type="entry name" value="NiFe_Hase_small_N_sf"/>
</dbReference>
<sequence length="159" mass="18172">MERKLKAGLFSFTGDEGCVITFLEILNYKLKDWNGRVEWQAARVLRKKSSLEGLDVAFVEGAISNEKELEKLMEIRKNAKKVVAIGTCAINGSPSNHRNSFDEDKKREIKHILKRFNHMPSVEPIGKYVKVDAEVPGCPIIEQKFVEVMEQYIKEFGVE</sequence>
<evidence type="ECO:0000313" key="4">
    <source>
        <dbReference type="EMBL" id="MBS3058816.1"/>
    </source>
</evidence>
<name>A0A7J4ISF3_9ARCH</name>
<dbReference type="InterPro" id="IPR051349">
    <property type="entry name" value="Hydrogenase_assoc-protein"/>
</dbReference>
<dbReference type="Gene3D" id="3.40.50.700">
    <property type="entry name" value="NADH:ubiquinone oxidoreductase-like, 20kDa subunit"/>
    <property type="match status" value="1"/>
</dbReference>
<proteinExistence type="predicted"/>
<dbReference type="SUPFAM" id="SSF56770">
    <property type="entry name" value="HydA/Nqo6-like"/>
    <property type="match status" value="1"/>
</dbReference>
<dbReference type="EMBL" id="JAGVWF010000002">
    <property type="protein sequence ID" value="MBS3058816.1"/>
    <property type="molecule type" value="Genomic_DNA"/>
</dbReference>
<dbReference type="Pfam" id="PF01058">
    <property type="entry name" value="Oxidored_q6"/>
    <property type="match status" value="1"/>
</dbReference>
<keyword evidence="1" id="KW-0560">Oxidoreductase</keyword>
<evidence type="ECO:0000259" key="2">
    <source>
        <dbReference type="Pfam" id="PF01058"/>
    </source>
</evidence>
<dbReference type="GO" id="GO:0051536">
    <property type="term" value="F:iron-sulfur cluster binding"/>
    <property type="evidence" value="ECO:0007669"/>
    <property type="project" value="InterPro"/>
</dbReference>
<dbReference type="InterPro" id="IPR006137">
    <property type="entry name" value="NADH_UbQ_OxRdtase-like_20kDa"/>
</dbReference>
<protein>
    <recommendedName>
        <fullName evidence="2">NADH:ubiquinone oxidoreductase-like 20kDa subunit domain-containing protein</fullName>
    </recommendedName>
</protein>
<reference evidence="4" key="3">
    <citation type="submission" date="2021-05" db="EMBL/GenBank/DDBJ databases">
        <title>Protein family content uncovers lineage relationships and bacterial pathway maintenance mechanisms in DPANN archaea.</title>
        <authorList>
            <person name="Castelle C.J."/>
            <person name="Meheust R."/>
            <person name="Jaffe A.L."/>
            <person name="Seitz K."/>
            <person name="Gong X."/>
            <person name="Baker B.J."/>
            <person name="Banfield J.F."/>
        </authorList>
    </citation>
    <scope>NUCLEOTIDE SEQUENCE</scope>
    <source>
        <strain evidence="4">RIFCSPHIGHO2_01_FULL_GW2011_AR10_43_9</strain>
    </source>
</reference>
<reference evidence="5" key="1">
    <citation type="journal article" date="2020" name="bioRxiv">
        <title>A rank-normalized archaeal taxonomy based on genome phylogeny resolves widespread incomplete and uneven classifications.</title>
        <authorList>
            <person name="Rinke C."/>
            <person name="Chuvochina M."/>
            <person name="Mussig A.J."/>
            <person name="Chaumeil P.-A."/>
            <person name="Waite D.W."/>
            <person name="Whitman W.B."/>
            <person name="Parks D.H."/>
            <person name="Hugenholtz P."/>
        </authorList>
    </citation>
    <scope>NUCLEOTIDE SEQUENCE [LARGE SCALE GENOMIC DNA]</scope>
</reference>
<evidence type="ECO:0000313" key="3">
    <source>
        <dbReference type="EMBL" id="HIH08451.1"/>
    </source>
</evidence>
<evidence type="ECO:0000256" key="1">
    <source>
        <dbReference type="ARBA" id="ARBA00023002"/>
    </source>
</evidence>
<gene>
    <name evidence="3" type="ORF">HA237_03705</name>
    <name evidence="4" type="ORF">J4224_00120</name>
</gene>
<dbReference type="Proteomes" id="UP000577419">
    <property type="component" value="Unassembled WGS sequence"/>
</dbReference>
<dbReference type="PANTHER" id="PTHR42845:SF1">
    <property type="entry name" value="HYDROGENASE SMALL SUBUNIT"/>
    <property type="match status" value="1"/>
</dbReference>
<feature type="domain" description="NADH:ubiquinone oxidoreductase-like 20kDa subunit" evidence="2">
    <location>
        <begin position="17"/>
        <end position="150"/>
    </location>
</feature>
<comment type="caution">
    <text evidence="3">The sequence shown here is derived from an EMBL/GenBank/DDBJ whole genome shotgun (WGS) entry which is preliminary data.</text>
</comment>
<organism evidence="3 5">
    <name type="scientific">Candidatus Iainarchaeum sp</name>
    <dbReference type="NCBI Taxonomy" id="3101447"/>
    <lineage>
        <taxon>Archaea</taxon>
        <taxon>Candidatus Iainarchaeota</taxon>
        <taxon>Candidatus Iainarchaeia</taxon>
        <taxon>Candidatus Iainarchaeales</taxon>
        <taxon>Candidatus Iainarchaeaceae</taxon>
        <taxon>Candidatus Iainarchaeum</taxon>
    </lineage>
</organism>
<reference evidence="4" key="2">
    <citation type="submission" date="2021-03" db="EMBL/GenBank/DDBJ databases">
        <authorList>
            <person name="Jaffe A."/>
        </authorList>
    </citation>
    <scope>NUCLEOTIDE SEQUENCE</scope>
    <source>
        <strain evidence="4">RIFCSPHIGHO2_01_FULL_GW2011_AR10_43_9</strain>
    </source>
</reference>
<dbReference type="EMBL" id="DUFG01000018">
    <property type="protein sequence ID" value="HIH08451.1"/>
    <property type="molecule type" value="Genomic_DNA"/>
</dbReference>
<dbReference type="Proteomes" id="UP000683213">
    <property type="component" value="Unassembled WGS sequence"/>
</dbReference>
<dbReference type="PANTHER" id="PTHR42845">
    <property type="entry name" value="COENZYME F420-REDUCING HYDROGENASE, GAMMA SUBUNIT"/>
    <property type="match status" value="1"/>
</dbReference>
<evidence type="ECO:0000313" key="5">
    <source>
        <dbReference type="Proteomes" id="UP000577419"/>
    </source>
</evidence>
<accession>A0A7J4ISF3</accession>
<dbReference type="GO" id="GO:0016491">
    <property type="term" value="F:oxidoreductase activity"/>
    <property type="evidence" value="ECO:0007669"/>
    <property type="project" value="UniProtKB-KW"/>
</dbReference>
<dbReference type="AlphaFoldDB" id="A0A7J4ISF3"/>